<evidence type="ECO:0000259" key="5">
    <source>
        <dbReference type="Pfam" id="PF12849"/>
    </source>
</evidence>
<gene>
    <name evidence="6" type="ORF">DYL72_18230</name>
</gene>
<evidence type="ECO:0000256" key="1">
    <source>
        <dbReference type="ARBA" id="ARBA00008725"/>
    </source>
</evidence>
<protein>
    <recommendedName>
        <fullName evidence="4">Phosphate-binding protein</fullName>
    </recommendedName>
</protein>
<comment type="function">
    <text evidence="4">Involved in the system for phosphate transport across the cytoplasmic membrane.</text>
</comment>
<name>A0A1V9JQ21_VIBAN</name>
<organism evidence="6 7">
    <name type="scientific">Vibrio anguillarum</name>
    <name type="common">Listonella anguillarum</name>
    <dbReference type="NCBI Taxonomy" id="55601"/>
    <lineage>
        <taxon>Bacteria</taxon>
        <taxon>Pseudomonadati</taxon>
        <taxon>Pseudomonadota</taxon>
        <taxon>Gammaproteobacteria</taxon>
        <taxon>Vibrionales</taxon>
        <taxon>Vibrionaceae</taxon>
        <taxon>Vibrio</taxon>
    </lineage>
</organism>
<feature type="domain" description="PBP" evidence="5">
    <location>
        <begin position="48"/>
        <end position="276"/>
    </location>
</feature>
<evidence type="ECO:0000313" key="7">
    <source>
        <dbReference type="Proteomes" id="UP000256923"/>
    </source>
</evidence>
<keyword evidence="4" id="KW-0964">Secreted</keyword>
<evidence type="ECO:0000256" key="3">
    <source>
        <dbReference type="ARBA" id="ARBA00022729"/>
    </source>
</evidence>
<comment type="subcellular location">
    <subcellularLocation>
        <location evidence="4">Periplasm</location>
    </subcellularLocation>
    <subcellularLocation>
        <location evidence="4">Secreted</location>
    </subcellularLocation>
</comment>
<evidence type="ECO:0000256" key="4">
    <source>
        <dbReference type="RuleBase" id="RU367119"/>
    </source>
</evidence>
<dbReference type="GO" id="GO:0042597">
    <property type="term" value="C:periplasmic space"/>
    <property type="evidence" value="ECO:0007669"/>
    <property type="project" value="UniProtKB-SubCell"/>
</dbReference>
<dbReference type="AlphaFoldDB" id="A0A1V9JQ21"/>
<evidence type="ECO:0000256" key="2">
    <source>
        <dbReference type="ARBA" id="ARBA00022448"/>
    </source>
</evidence>
<dbReference type="CDD" id="cd13653">
    <property type="entry name" value="PBP2_phosphate_like_1"/>
    <property type="match status" value="1"/>
</dbReference>
<dbReference type="SUPFAM" id="SSF53850">
    <property type="entry name" value="Periplasmic binding protein-like II"/>
    <property type="match status" value="1"/>
</dbReference>
<dbReference type="Proteomes" id="UP000256923">
    <property type="component" value="Chromosome 2"/>
</dbReference>
<dbReference type="OrthoDB" id="9790048at2"/>
<comment type="similarity">
    <text evidence="1 4">Belongs to the PstS family.</text>
</comment>
<keyword evidence="4" id="KW-0574">Periplasm</keyword>
<keyword evidence="3" id="KW-0732">Signal</keyword>
<dbReference type="InterPro" id="IPR050811">
    <property type="entry name" value="Phosphate_ABC_transporter"/>
</dbReference>
<keyword evidence="4" id="KW-0592">Phosphate transport</keyword>
<dbReference type="EMBL" id="CP034673">
    <property type="protein sequence ID" value="AZS26910.1"/>
    <property type="molecule type" value="Genomic_DNA"/>
</dbReference>
<dbReference type="Pfam" id="PF12849">
    <property type="entry name" value="PBP_like_2"/>
    <property type="match status" value="1"/>
</dbReference>
<dbReference type="PANTHER" id="PTHR30570:SF1">
    <property type="entry name" value="PHOSPHATE-BINDING PROTEIN PSTS"/>
    <property type="match status" value="1"/>
</dbReference>
<evidence type="ECO:0000313" key="6">
    <source>
        <dbReference type="EMBL" id="AZS26910.1"/>
    </source>
</evidence>
<proteinExistence type="inferred from homology"/>
<sequence>MVHKSVIYTTYYGGSIFLNNHIGATMFRVALATLLSTLLHTQFAFASEVNISGSTSVARIMEVFAEDYNTAHPETYIAVQAVGSSAGITLLKKGVADIAMSSRYLTESEQDETMSTLPIAYDGLAVVINRLNSIENLTREQLFDIYKGKITNWKQVGGADQKIAVVTREASSGSRYSFESLLGLTRVINDRLVSDISSNNLVVNSNSMVKTLINHNPQAIGFISTGSVDKSIKAIKFEGVEATAKNIVTHEYKLSMPFLVVYYPEKITKETQAFIASLKSAEAKARIEEYGYIPLKNK</sequence>
<dbReference type="Gene3D" id="3.40.190.10">
    <property type="entry name" value="Periplasmic binding protein-like II"/>
    <property type="match status" value="2"/>
</dbReference>
<reference evidence="6 7" key="1">
    <citation type="submission" date="2018-12" db="EMBL/GenBank/DDBJ databases">
        <title>Characterization and Draft Genome of Vibrio anguillarum J360 Marine Pathogen Isolated from an Outbreak in Lumpfish (Cyclopterus lumpus).</title>
        <authorList>
            <person name="Vasquez J.I."/>
            <person name="Cao T."/>
            <person name="Chakraborty S."/>
            <person name="Gnanagobal H."/>
            <person name="Wescot J."/>
            <person name="Boyce D."/>
            <person name="Santander J."/>
        </authorList>
    </citation>
    <scope>NUCLEOTIDE SEQUENCE [LARGE SCALE GENOMIC DNA]</scope>
    <source>
        <strain evidence="6 7">J360</strain>
    </source>
</reference>
<dbReference type="GO" id="GO:0042301">
    <property type="term" value="F:phosphate ion binding"/>
    <property type="evidence" value="ECO:0007669"/>
    <property type="project" value="UniProtKB-UniRule"/>
</dbReference>
<dbReference type="InterPro" id="IPR024370">
    <property type="entry name" value="PBP_domain"/>
</dbReference>
<dbReference type="InterPro" id="IPR011862">
    <property type="entry name" value="Phos-bd"/>
</dbReference>
<dbReference type="NCBIfam" id="TIGR02136">
    <property type="entry name" value="ptsS_2"/>
    <property type="match status" value="1"/>
</dbReference>
<dbReference type="GO" id="GO:0006817">
    <property type="term" value="P:phosphate ion transport"/>
    <property type="evidence" value="ECO:0007669"/>
    <property type="project" value="UniProtKB-UniRule"/>
</dbReference>
<dbReference type="GO" id="GO:0005576">
    <property type="term" value="C:extracellular region"/>
    <property type="evidence" value="ECO:0007669"/>
    <property type="project" value="UniProtKB-SubCell"/>
</dbReference>
<dbReference type="PANTHER" id="PTHR30570">
    <property type="entry name" value="PERIPLASMIC PHOSPHATE BINDING COMPONENT OF PHOSPHATE ABC TRANSPORTER"/>
    <property type="match status" value="1"/>
</dbReference>
<accession>A0A1V9JQ21</accession>
<dbReference type="GO" id="GO:0007155">
    <property type="term" value="P:cell adhesion"/>
    <property type="evidence" value="ECO:0007669"/>
    <property type="project" value="UniProtKB-UniRule"/>
</dbReference>
<keyword evidence="2 4" id="KW-0813">Transport</keyword>